<feature type="repeat" description="ANK" evidence="2">
    <location>
        <begin position="1252"/>
        <end position="1285"/>
    </location>
</feature>
<dbReference type="Pfam" id="PF12796">
    <property type="entry name" value="Ank_2"/>
    <property type="match status" value="3"/>
</dbReference>
<dbReference type="Pfam" id="PF24883">
    <property type="entry name" value="NPHP3_N"/>
    <property type="match status" value="1"/>
</dbReference>
<dbReference type="SUPFAM" id="SSF52540">
    <property type="entry name" value="P-loop containing nucleoside triphosphate hydrolases"/>
    <property type="match status" value="1"/>
</dbReference>
<dbReference type="PROSITE" id="PS50297">
    <property type="entry name" value="ANK_REP_REGION"/>
    <property type="match status" value="6"/>
</dbReference>
<organism evidence="4 5">
    <name type="scientific">Trichoderma simmonsii</name>
    <dbReference type="NCBI Taxonomy" id="1491479"/>
    <lineage>
        <taxon>Eukaryota</taxon>
        <taxon>Fungi</taxon>
        <taxon>Dikarya</taxon>
        <taxon>Ascomycota</taxon>
        <taxon>Pezizomycotina</taxon>
        <taxon>Sordariomycetes</taxon>
        <taxon>Hypocreomycetidae</taxon>
        <taxon>Hypocreales</taxon>
        <taxon>Hypocreaceae</taxon>
        <taxon>Trichoderma</taxon>
    </lineage>
</organism>
<dbReference type="PRINTS" id="PR01415">
    <property type="entry name" value="ANKYRIN"/>
</dbReference>
<protein>
    <submittedName>
        <fullName evidence="4">ANK_REP_REGION domain-containing protein</fullName>
    </submittedName>
</protein>
<dbReference type="InterPro" id="IPR027417">
    <property type="entry name" value="P-loop_NTPase"/>
</dbReference>
<feature type="repeat" description="ANK" evidence="2">
    <location>
        <begin position="997"/>
        <end position="1029"/>
    </location>
</feature>
<dbReference type="InterPro" id="IPR002110">
    <property type="entry name" value="Ankyrin_rpt"/>
</dbReference>
<feature type="repeat" description="ANK" evidence="2">
    <location>
        <begin position="1184"/>
        <end position="1217"/>
    </location>
</feature>
<dbReference type="GO" id="GO:0009116">
    <property type="term" value="P:nucleoside metabolic process"/>
    <property type="evidence" value="ECO:0007669"/>
    <property type="project" value="InterPro"/>
</dbReference>
<accession>A0A8G0LR42</accession>
<dbReference type="Gene3D" id="1.25.40.20">
    <property type="entry name" value="Ankyrin repeat-containing domain"/>
    <property type="match status" value="3"/>
</dbReference>
<keyword evidence="1" id="KW-0677">Repeat</keyword>
<feature type="repeat" description="ANK" evidence="2">
    <location>
        <begin position="1090"/>
        <end position="1122"/>
    </location>
</feature>
<name>A0A8G0LR42_9HYPO</name>
<dbReference type="InterPro" id="IPR056884">
    <property type="entry name" value="NPHP3-like_N"/>
</dbReference>
<evidence type="ECO:0000313" key="4">
    <source>
        <dbReference type="EMBL" id="QYT05415.1"/>
    </source>
</evidence>
<feature type="repeat" description="ANK" evidence="2">
    <location>
        <begin position="1030"/>
        <end position="1057"/>
    </location>
</feature>
<dbReference type="Proteomes" id="UP000826661">
    <property type="component" value="Chromosome VII"/>
</dbReference>
<dbReference type="InterPro" id="IPR053137">
    <property type="entry name" value="NLR-like"/>
</dbReference>
<dbReference type="GO" id="GO:0003824">
    <property type="term" value="F:catalytic activity"/>
    <property type="evidence" value="ECO:0007669"/>
    <property type="project" value="InterPro"/>
</dbReference>
<proteinExistence type="predicted"/>
<dbReference type="PROSITE" id="PS50088">
    <property type="entry name" value="ANK_REPEAT"/>
    <property type="match status" value="7"/>
</dbReference>
<evidence type="ECO:0000259" key="3">
    <source>
        <dbReference type="Pfam" id="PF24883"/>
    </source>
</evidence>
<dbReference type="EMBL" id="CP075870">
    <property type="protein sequence ID" value="QYT05415.1"/>
    <property type="molecule type" value="Genomic_DNA"/>
</dbReference>
<dbReference type="InterPro" id="IPR036770">
    <property type="entry name" value="Ankyrin_rpt-contain_sf"/>
</dbReference>
<dbReference type="SUPFAM" id="SSF53167">
    <property type="entry name" value="Purine and uridine phosphorylases"/>
    <property type="match status" value="1"/>
</dbReference>
<reference evidence="4 5" key="1">
    <citation type="journal article" date="2021" name="BMC Genomics">
        <title>Telomere-to-telomere genome assembly of asparaginase-producing Trichoderma simmonsii.</title>
        <authorList>
            <person name="Chung D."/>
            <person name="Kwon Y.M."/>
            <person name="Yang Y."/>
        </authorList>
    </citation>
    <scope>NUCLEOTIDE SEQUENCE [LARGE SCALE GENOMIC DNA]</scope>
    <source>
        <strain evidence="4 5">GH-Sj1</strain>
    </source>
</reference>
<evidence type="ECO:0000313" key="5">
    <source>
        <dbReference type="Proteomes" id="UP000826661"/>
    </source>
</evidence>
<keyword evidence="5" id="KW-1185">Reference proteome</keyword>
<dbReference type="Pfam" id="PF00023">
    <property type="entry name" value="Ank"/>
    <property type="match status" value="1"/>
</dbReference>
<sequence>MKRVLSINYHQDASIGREKRLKTPVNDQNLRGNCRLQKTNAEYTVGWICAVNTEYVAAQAILDEKHAGPEKVSQANQSDFTLGRIGKHNVVIAILPTGEYGTASAATVAADMSHNFPNIRIRLMAGIGGGAPSERNDIRLGDIVVSTPGNGKNGVFQYDYGRVIQGQPFQPTRFLDQPPTILRTAVGGLKAQYELEGHQLEETIKIILERNPKLLEKYGRPHESSDRLYCNTFVHPSNDDSDCAKSCGDDSLIVRPRRTQENSSLVIHYGMIASANQLMKNAIIRDKMSSEYDVLCFEMEAGGLMNNFPCLVIRGICDYSDSHKNKVWQGYAAMAAAAYAKDLINRLSPLESIASQNTNHLASNQLHQHKENSYPITVEQWDALLESLRFEQIEARQMTIKNAHAKTCRWLLGKPEYLHWSDATKFNEHSGFLWIKGKPGTGKSTLMKFALNSAKKTMSDKTIIYFFFNARGEGLEKSTTGMYRSILLQLLEKIPALQNTLELPKPIPRPGHKYHWTEEILTNILDQAIQNLEESSIVCFIDALDECEENQIRNMIQFFERVGETTRTKNFHVCFSSRHYPHISISKGLTLILEGQEGHTQDMISYINSELKIGNSALANQIRAELQEKASGVFMWVVLVVSILNKEHDKGRIHALRKRLQEIPADLHELFRDILTRDRQDADGLLLCIQWVLFTKQPLRPEQLYFAMLSNILYEWNPNEITASDIERFILNSSKGLTEVTKSKIPTVQFIHESVKDYLLKENGLRDIWPDFQANVNGESHERLKQCCLNYIAIGKTAYLAIASKAALEEAKSHRQLASASFPFLEYAVKNVMHHANEAEAHGANQSEILKEFPLDDWIQLDNFLERYEARRHKRNVSFLYILAELNMSHLIRRHLDILSFLRVEQERYGTPLFAALAMNSSESIRTFLDAYLEIVPSFRGIIDEYYSDGISKNSLGRSFKYSQEHGFRDFVMKGATLAAVFSLEMTGINVDTTSHSNTELLTFAVANGHKSILKLFLDKGADVDYPKLLSAAISNGHEAVADLLLENGARIDGTDETGRTFLSIAAEKGLYAFVGRSLNSGVELDVQYEGRTPLSYAVQSGNAFMVQLLLDGGAEIDTQDEEKKTPLFYGIEKGNKSITDALFGGVDPEMKDSHGETPLLTTYNATIQLLLERGADVNAKDNNGKTPLLHAASRGYHKSIIQLLLAKGADVDAKDNDGNTPLLYAASKYHKHDTVQLLLNGGADAHFKDDHGGTPLLYAVSTFNNQDTVQLLLKGGADVNVKDYRGKTPLLNAVSILYNHDTVELLLKRGADVNAEDNMGVTPLTYTKGRPYEIQIKMKDMWDQIISNSND</sequence>
<dbReference type="InterPro" id="IPR035994">
    <property type="entry name" value="Nucleoside_phosphorylase_sf"/>
</dbReference>
<evidence type="ECO:0000256" key="1">
    <source>
        <dbReference type="ARBA" id="ARBA00022737"/>
    </source>
</evidence>
<dbReference type="SUPFAM" id="SSF48403">
    <property type="entry name" value="Ankyrin repeat"/>
    <property type="match status" value="1"/>
</dbReference>
<feature type="repeat" description="ANK" evidence="2">
    <location>
        <begin position="1286"/>
        <end position="1319"/>
    </location>
</feature>
<dbReference type="SMART" id="SM00248">
    <property type="entry name" value="ANK"/>
    <property type="match status" value="10"/>
</dbReference>
<evidence type="ECO:0000256" key="2">
    <source>
        <dbReference type="PROSITE-ProRule" id="PRU00023"/>
    </source>
</evidence>
<keyword evidence="2" id="KW-0040">ANK repeat</keyword>
<gene>
    <name evidence="4" type="ORF">H0G86_012307</name>
</gene>
<feature type="domain" description="Nephrocystin 3-like N-terminal" evidence="3">
    <location>
        <begin position="407"/>
        <end position="578"/>
    </location>
</feature>
<dbReference type="PANTHER" id="PTHR46082">
    <property type="entry name" value="ATP/GTP-BINDING PROTEIN-RELATED"/>
    <property type="match status" value="1"/>
</dbReference>
<dbReference type="Gene3D" id="3.40.50.300">
    <property type="entry name" value="P-loop containing nucleotide triphosphate hydrolases"/>
    <property type="match status" value="1"/>
</dbReference>
<dbReference type="PANTHER" id="PTHR46082:SF11">
    <property type="entry name" value="AAA+ ATPASE DOMAIN-CONTAINING PROTEIN-RELATED"/>
    <property type="match status" value="1"/>
</dbReference>
<dbReference type="Gene3D" id="3.40.50.1580">
    <property type="entry name" value="Nucleoside phosphorylase domain"/>
    <property type="match status" value="1"/>
</dbReference>
<feature type="repeat" description="ANK" evidence="2">
    <location>
        <begin position="1218"/>
        <end position="1251"/>
    </location>
</feature>